<organism evidence="3 4">
    <name type="scientific">Cerrena zonata</name>
    <dbReference type="NCBI Taxonomy" id="2478898"/>
    <lineage>
        <taxon>Eukaryota</taxon>
        <taxon>Fungi</taxon>
        <taxon>Dikarya</taxon>
        <taxon>Basidiomycota</taxon>
        <taxon>Agaricomycotina</taxon>
        <taxon>Agaricomycetes</taxon>
        <taxon>Polyporales</taxon>
        <taxon>Cerrenaceae</taxon>
        <taxon>Cerrena</taxon>
    </lineage>
</organism>
<dbReference type="AlphaFoldDB" id="A0AAW0GA24"/>
<dbReference type="PANTHER" id="PTHR34883">
    <property type="entry name" value="SERINE-RICH PROTEIN, PUTATIVE-RELATED-RELATED"/>
    <property type="match status" value="1"/>
</dbReference>
<reference evidence="3 4" key="1">
    <citation type="submission" date="2022-09" db="EMBL/GenBank/DDBJ databases">
        <authorList>
            <person name="Palmer J.M."/>
        </authorList>
    </citation>
    <scope>NUCLEOTIDE SEQUENCE [LARGE SCALE GENOMIC DNA]</scope>
    <source>
        <strain evidence="3 4">DSM 7382</strain>
    </source>
</reference>
<protein>
    <submittedName>
        <fullName evidence="3">Uncharacterized protein</fullName>
    </submittedName>
</protein>
<proteinExistence type="predicted"/>
<feature type="region of interest" description="Disordered" evidence="1">
    <location>
        <begin position="146"/>
        <end position="189"/>
    </location>
</feature>
<dbReference type="Gene3D" id="2.60.40.420">
    <property type="entry name" value="Cupredoxins - blue copper proteins"/>
    <property type="match status" value="1"/>
</dbReference>
<accession>A0AAW0GA24</accession>
<feature type="chain" id="PRO_5043967896" evidence="2">
    <location>
        <begin position="23"/>
        <end position="213"/>
    </location>
</feature>
<dbReference type="EMBL" id="JASBNA010000011">
    <property type="protein sequence ID" value="KAK7688367.1"/>
    <property type="molecule type" value="Genomic_DNA"/>
</dbReference>
<evidence type="ECO:0000256" key="1">
    <source>
        <dbReference type="SAM" id="MobiDB-lite"/>
    </source>
</evidence>
<feature type="compositionally biased region" description="Basic and acidic residues" evidence="1">
    <location>
        <begin position="174"/>
        <end position="183"/>
    </location>
</feature>
<keyword evidence="4" id="KW-1185">Reference proteome</keyword>
<evidence type="ECO:0000256" key="2">
    <source>
        <dbReference type="SAM" id="SignalP"/>
    </source>
</evidence>
<sequence length="213" mass="22552">MFRLATFAPFILLLNAVAPVAAQFSFEIGTPENATEIRPSLFNLDLKKEVEVMLILGGGNQSSSIQQTTFENPCTSGGQGYFTYNYTFSEDADAFITVEFSKLQGQPPYWFSDGFEDHCKKGMVFAINPESDDQFNDFKSRATSGAAPLSATSSQASSASATGSGSATGTETPKSTDESKPKDDNDDGAMSLSAGSMLLVSVAVAVTAGWAVL</sequence>
<keyword evidence="2" id="KW-0732">Signal</keyword>
<dbReference type="Proteomes" id="UP001385951">
    <property type="component" value="Unassembled WGS sequence"/>
</dbReference>
<evidence type="ECO:0000313" key="3">
    <source>
        <dbReference type="EMBL" id="KAK7688367.1"/>
    </source>
</evidence>
<dbReference type="InterPro" id="IPR008972">
    <property type="entry name" value="Cupredoxin"/>
</dbReference>
<evidence type="ECO:0000313" key="4">
    <source>
        <dbReference type="Proteomes" id="UP001385951"/>
    </source>
</evidence>
<feature type="compositionally biased region" description="Low complexity" evidence="1">
    <location>
        <begin position="150"/>
        <end position="172"/>
    </location>
</feature>
<comment type="caution">
    <text evidence="3">The sequence shown here is derived from an EMBL/GenBank/DDBJ whole genome shotgun (WGS) entry which is preliminary data.</text>
</comment>
<feature type="signal peptide" evidence="2">
    <location>
        <begin position="1"/>
        <end position="22"/>
    </location>
</feature>
<dbReference type="PANTHER" id="PTHR34883:SF16">
    <property type="entry name" value="RICH PROTEIN, PUTATIVE-RELATED"/>
    <property type="match status" value="1"/>
</dbReference>
<gene>
    <name evidence="3" type="ORF">QCA50_008739</name>
</gene>
<dbReference type="InterPro" id="IPR052953">
    <property type="entry name" value="Ser-rich/MCO-related"/>
</dbReference>
<name>A0AAW0GA24_9APHY</name>